<accession>A0A1D2VI13</accession>
<gene>
    <name evidence="1" type="ORF">ASCRUDRAFT_75992</name>
</gene>
<reference evidence="2" key="1">
    <citation type="submission" date="2016-05" db="EMBL/GenBank/DDBJ databases">
        <title>Comparative genomics of biotechnologically important yeasts.</title>
        <authorList>
            <consortium name="DOE Joint Genome Institute"/>
            <person name="Riley R."/>
            <person name="Haridas S."/>
            <person name="Wolfe K.H."/>
            <person name="Lopes M.R."/>
            <person name="Hittinger C.T."/>
            <person name="Goker M."/>
            <person name="Salamov A."/>
            <person name="Wisecaver J."/>
            <person name="Long T.M."/>
            <person name="Aerts A.L."/>
            <person name="Barry K."/>
            <person name="Choi C."/>
            <person name="Clum A."/>
            <person name="Coughlan A.Y."/>
            <person name="Deshpande S."/>
            <person name="Douglass A.P."/>
            <person name="Hanson S.J."/>
            <person name="Klenk H.-P."/>
            <person name="Labutti K."/>
            <person name="Lapidus A."/>
            <person name="Lindquist E."/>
            <person name="Lipzen A."/>
            <person name="Meier-Kolthoff J.P."/>
            <person name="Ohm R.A."/>
            <person name="Otillar R.P."/>
            <person name="Pangilinan J."/>
            <person name="Peng Y."/>
            <person name="Rokas A."/>
            <person name="Rosa C.A."/>
            <person name="Scheuner C."/>
            <person name="Sibirny A.A."/>
            <person name="Slot J.C."/>
            <person name="Stielow J.B."/>
            <person name="Sun H."/>
            <person name="Kurtzman C.P."/>
            <person name="Blackwell M."/>
            <person name="Grigoriev I.V."/>
            <person name="Jeffries T.W."/>
        </authorList>
    </citation>
    <scope>NUCLEOTIDE SEQUENCE [LARGE SCALE GENOMIC DNA]</scope>
    <source>
        <strain evidence="2">DSM 1968</strain>
    </source>
</reference>
<proteinExistence type="predicted"/>
<dbReference type="EMBL" id="KV454480">
    <property type="protein sequence ID" value="ODV61301.1"/>
    <property type="molecule type" value="Genomic_DNA"/>
</dbReference>
<dbReference type="InParanoid" id="A0A1D2VI13"/>
<dbReference type="RefSeq" id="XP_020047608.1">
    <property type="nucleotide sequence ID" value="XM_020193299.1"/>
</dbReference>
<evidence type="ECO:0000313" key="2">
    <source>
        <dbReference type="Proteomes" id="UP000095038"/>
    </source>
</evidence>
<dbReference type="AlphaFoldDB" id="A0A1D2VI13"/>
<name>A0A1D2VI13_9ASCO</name>
<organism evidence="1 2">
    <name type="scientific">Ascoidea rubescens DSM 1968</name>
    <dbReference type="NCBI Taxonomy" id="1344418"/>
    <lineage>
        <taxon>Eukaryota</taxon>
        <taxon>Fungi</taxon>
        <taxon>Dikarya</taxon>
        <taxon>Ascomycota</taxon>
        <taxon>Saccharomycotina</taxon>
        <taxon>Saccharomycetes</taxon>
        <taxon>Ascoideaceae</taxon>
        <taxon>Ascoidea</taxon>
    </lineage>
</organism>
<dbReference type="GeneID" id="30966935"/>
<protein>
    <submittedName>
        <fullName evidence="1">Uncharacterized protein</fullName>
    </submittedName>
</protein>
<keyword evidence="2" id="KW-1185">Reference proteome</keyword>
<evidence type="ECO:0000313" key="1">
    <source>
        <dbReference type="EMBL" id="ODV61301.1"/>
    </source>
</evidence>
<dbReference type="Proteomes" id="UP000095038">
    <property type="component" value="Unassembled WGS sequence"/>
</dbReference>
<sequence length="93" mass="10815">MHNSNSQRNKIIDVSKIPLFKSYDDTIAIKLNNDALKSLKENNYPTKQGKSVYQKNKLNEMEDEIDEEELSKLTDEFKELNEKYLSFASKLGL</sequence>